<accession>A0A369V9A3</accession>
<dbReference type="EMBL" id="QQBH01000005">
    <property type="protein sequence ID" value="RDD89063.1"/>
    <property type="molecule type" value="Genomic_DNA"/>
</dbReference>
<proteinExistence type="predicted"/>
<comment type="caution">
    <text evidence="1">The sequence shown here is derived from an EMBL/GenBank/DDBJ whole genome shotgun (WGS) entry which is preliminary data.</text>
</comment>
<organism evidence="1 2">
    <name type="scientific">Streptomyces parvulus</name>
    <dbReference type="NCBI Taxonomy" id="146923"/>
    <lineage>
        <taxon>Bacteria</taxon>
        <taxon>Bacillati</taxon>
        <taxon>Actinomycetota</taxon>
        <taxon>Actinomycetes</taxon>
        <taxon>Kitasatosporales</taxon>
        <taxon>Streptomycetaceae</taxon>
        <taxon>Streptomyces</taxon>
    </lineage>
</organism>
<evidence type="ECO:0000313" key="2">
    <source>
        <dbReference type="Proteomes" id="UP000253742"/>
    </source>
</evidence>
<dbReference type="Proteomes" id="UP000253742">
    <property type="component" value="Unassembled WGS sequence"/>
</dbReference>
<protein>
    <submittedName>
        <fullName evidence="1">Uncharacterized protein</fullName>
    </submittedName>
</protein>
<gene>
    <name evidence="1" type="ORF">DVZ84_08615</name>
</gene>
<dbReference type="AlphaFoldDB" id="A0A369V9A3"/>
<name>A0A369V9A3_9ACTN</name>
<evidence type="ECO:0000313" key="1">
    <source>
        <dbReference type="EMBL" id="RDD89063.1"/>
    </source>
</evidence>
<sequence length="67" mass="6350">MLDGGRLLGALLPFEAAQDEFGLGVEAAGGAVAVAAVAGGVEDPAGVGERLVAGDHGAGHAAARLIS</sequence>
<reference evidence="1 2" key="1">
    <citation type="submission" date="2018-07" db="EMBL/GenBank/DDBJ databases">
        <title>Genome guided investigation of antibiotics producing actinomycetales strain isolated from a Macau mangrove ecosystem.</title>
        <authorList>
            <person name="Hu D."/>
        </authorList>
    </citation>
    <scope>NUCLEOTIDE SEQUENCE [LARGE SCALE GENOMIC DNA]</scope>
    <source>
        <strain evidence="1 2">2297</strain>
    </source>
</reference>